<dbReference type="Pfam" id="PF25018">
    <property type="entry name" value="HEAT_IPO9_c"/>
    <property type="match status" value="1"/>
</dbReference>
<evidence type="ECO:0000256" key="4">
    <source>
        <dbReference type="ARBA" id="ARBA00022927"/>
    </source>
</evidence>
<dbReference type="PANTHER" id="PTHR10997:SF9">
    <property type="entry name" value="IMPORTIN-9"/>
    <property type="match status" value="1"/>
</dbReference>
<feature type="region of interest" description="Disordered" evidence="6">
    <location>
        <begin position="909"/>
        <end position="943"/>
    </location>
</feature>
<evidence type="ECO:0000256" key="6">
    <source>
        <dbReference type="SAM" id="MobiDB-lite"/>
    </source>
</evidence>
<evidence type="ECO:0000313" key="8">
    <source>
        <dbReference type="EMBL" id="CAL8087316.1"/>
    </source>
</evidence>
<evidence type="ECO:0000256" key="5">
    <source>
        <dbReference type="ARBA" id="ARBA00023242"/>
    </source>
</evidence>
<feature type="domain" description="Importin N-terminal" evidence="7">
    <location>
        <begin position="27"/>
        <end position="102"/>
    </location>
</feature>
<dbReference type="EMBL" id="CAXLJM020000020">
    <property type="protein sequence ID" value="CAL8087316.1"/>
    <property type="molecule type" value="Genomic_DNA"/>
</dbReference>
<keyword evidence="9" id="KW-1185">Reference proteome</keyword>
<keyword evidence="4" id="KW-0653">Protein transport</keyword>
<dbReference type="Gene3D" id="1.25.10.10">
    <property type="entry name" value="Leucine-rich Repeat Variant"/>
    <property type="match status" value="1"/>
</dbReference>
<dbReference type="InterPro" id="IPR011989">
    <property type="entry name" value="ARM-like"/>
</dbReference>
<evidence type="ECO:0000256" key="2">
    <source>
        <dbReference type="ARBA" id="ARBA00007991"/>
    </source>
</evidence>
<gene>
    <name evidence="8" type="ORF">ODALV1_LOCUS6697</name>
</gene>
<evidence type="ECO:0000256" key="1">
    <source>
        <dbReference type="ARBA" id="ARBA00004123"/>
    </source>
</evidence>
<dbReference type="SMART" id="SM00913">
    <property type="entry name" value="IBN_N"/>
    <property type="match status" value="1"/>
</dbReference>
<feature type="compositionally biased region" description="Acidic residues" evidence="6">
    <location>
        <begin position="909"/>
        <end position="927"/>
    </location>
</feature>
<evidence type="ECO:0000259" key="7">
    <source>
        <dbReference type="PROSITE" id="PS50166"/>
    </source>
</evidence>
<dbReference type="InterPro" id="IPR056840">
    <property type="entry name" value="HEAT_IPO9_central"/>
</dbReference>
<keyword evidence="3" id="KW-0813">Transport</keyword>
<comment type="similarity">
    <text evidence="2">Belongs to the importin beta family.</text>
</comment>
<accession>A0ABP1Q2Y5</accession>
<dbReference type="InterPro" id="IPR058669">
    <property type="entry name" value="TPR_IPO7/11-like"/>
</dbReference>
<dbReference type="PROSITE" id="PS50166">
    <property type="entry name" value="IMPORTIN_B_NT"/>
    <property type="match status" value="1"/>
</dbReference>
<dbReference type="PANTHER" id="PTHR10997">
    <property type="entry name" value="IMPORTIN-7, 8, 11"/>
    <property type="match status" value="1"/>
</dbReference>
<reference evidence="8 9" key="1">
    <citation type="submission" date="2024-08" db="EMBL/GenBank/DDBJ databases">
        <authorList>
            <person name="Cucini C."/>
            <person name="Frati F."/>
        </authorList>
    </citation>
    <scope>NUCLEOTIDE SEQUENCE [LARGE SCALE GENOMIC DNA]</scope>
</reference>
<evidence type="ECO:0000256" key="3">
    <source>
        <dbReference type="ARBA" id="ARBA00022448"/>
    </source>
</evidence>
<dbReference type="InterPro" id="IPR013598">
    <property type="entry name" value="Exportin-1/Importin-b-like"/>
</dbReference>
<keyword evidence="5" id="KW-0539">Nucleus</keyword>
<dbReference type="Proteomes" id="UP001642540">
    <property type="component" value="Unassembled WGS sequence"/>
</dbReference>
<organism evidence="8 9">
    <name type="scientific">Orchesella dallaii</name>
    <dbReference type="NCBI Taxonomy" id="48710"/>
    <lineage>
        <taxon>Eukaryota</taxon>
        <taxon>Metazoa</taxon>
        <taxon>Ecdysozoa</taxon>
        <taxon>Arthropoda</taxon>
        <taxon>Hexapoda</taxon>
        <taxon>Collembola</taxon>
        <taxon>Entomobryomorpha</taxon>
        <taxon>Entomobryoidea</taxon>
        <taxon>Orchesellidae</taxon>
        <taxon>Orchesellinae</taxon>
        <taxon>Orchesella</taxon>
    </lineage>
</organism>
<dbReference type="Pfam" id="PF03810">
    <property type="entry name" value="IBN_N"/>
    <property type="match status" value="1"/>
</dbReference>
<comment type="caution">
    <text evidence="8">The sequence shown here is derived from an EMBL/GenBank/DDBJ whole genome shotgun (WGS) entry which is preliminary data.</text>
</comment>
<dbReference type="InterPro" id="IPR016024">
    <property type="entry name" value="ARM-type_fold"/>
</dbReference>
<dbReference type="InterPro" id="IPR001494">
    <property type="entry name" value="Importin-beta_N"/>
</dbReference>
<sequence length="1015" mass="112189">MSSSVKEALIESLLGSLSPDTGFRKAAEERLKALEVTEQYPLILMEVVLATGDSVLQPPMRQLASVVLRQYVDTHWTSIADKFVPPEPSEQVKAALREMAPVGLTFHESKIRNSVAAIISSIAHWDWPEQWPSLFDSLMKLLQLEEGVQGAMRVMTEFAKEFSDEHMVHFAPRILPAMCGIIRQGDRYNMYTRARAAQIFRTCVRMIANLSQGNKQISSQLLDPILSDYMAAFVEVLSDSSQNPIYVLKKDVVKSIAILIRHFQKKMVPYLDHLLQPAWNILTSSTQQFREIYLGAEDDDPDVDSDGESCGIEGVIYAIFELVQTLVEAPSISKSMLENTLPDLIYFTIFYMQVPQERVETWNTSPSIFVTDEDEDSVAYTLRTCALDLLTLVCDEFEKESMVALGQAVNKHLSTSNDWRVQEACLFAVSSLGPRVSRPSSLSLSGLNFDIHGFVQNVVIPGLSSPDVLLVGRCLVLGSIFCNMIQSQLAENFVRAAAGCLHPEKNIILKILAIKAISNFVTHSKENDNLKKVLLQVLPSVIECLVTFGTTGSSVEILALALECVESILHLDGNLTALVGSKMTTLSIACFVRFNADPVICPIIEDIIKALCENPKCVTEVQERFTPTIVSVLNSRNEDMSGPQGVGLDLLAVIIRASTAPFNAILMNGAFPAVINCVMNSDDHTVLQNGGECLRAYVAVSPAQVYEYRDANGVSGLAYIVQVVCRLLDPHTSEFSATLVGKLITTLICKAGEGLGDQLELLLRAVLSKLRSADTLSVIQSLIMVYAHLFNSQMEAALNFLDSVPGPTGQSALHFVMTEWVSRQQMFYGLFDRKVSYVALSKVLLHGVNMEDQRLASIQVKGDLLSAPGGTGVVTRSQKQQERWTEIPLLVKIFKLLITELGYSALEQTDELESGDEEEDESGSENNDENKENTNSPARGGGMTAEDYFFAEESGLNAEDHDVINDPLYNLDLESYLKELITCFSTQIYYPQFCMQLNVAEKKVMVKYGIPVPSP</sequence>
<dbReference type="Pfam" id="PF08389">
    <property type="entry name" value="Xpo1"/>
    <property type="match status" value="1"/>
</dbReference>
<name>A0ABP1Q2Y5_9HEXA</name>
<dbReference type="Pfam" id="PF25758">
    <property type="entry name" value="TPR_IPO11"/>
    <property type="match status" value="1"/>
</dbReference>
<proteinExistence type="inferred from homology"/>
<evidence type="ECO:0000313" key="9">
    <source>
        <dbReference type="Proteomes" id="UP001642540"/>
    </source>
</evidence>
<protein>
    <recommendedName>
        <fullName evidence="7">Importin N-terminal domain-containing protein</fullName>
    </recommendedName>
</protein>
<comment type="subcellular location">
    <subcellularLocation>
        <location evidence="1">Nucleus</location>
    </subcellularLocation>
</comment>
<dbReference type="SUPFAM" id="SSF48371">
    <property type="entry name" value="ARM repeat"/>
    <property type="match status" value="1"/>
</dbReference>